<dbReference type="InterPro" id="IPR020845">
    <property type="entry name" value="AMP-binding_CS"/>
</dbReference>
<evidence type="ECO:0000313" key="4">
    <source>
        <dbReference type="EMBL" id="MPL97797.1"/>
    </source>
</evidence>
<dbReference type="InterPro" id="IPR042099">
    <property type="entry name" value="ANL_N_sf"/>
</dbReference>
<dbReference type="EC" id="6.2.1.26" evidence="4"/>
<keyword evidence="2 4" id="KW-0436">Ligase</keyword>
<evidence type="ECO:0000259" key="3">
    <source>
        <dbReference type="Pfam" id="PF00501"/>
    </source>
</evidence>
<evidence type="ECO:0000256" key="2">
    <source>
        <dbReference type="ARBA" id="ARBA00022598"/>
    </source>
</evidence>
<protein>
    <submittedName>
        <fullName evidence="4">2-succinylbenzoate--CoA ligase</fullName>
        <ecNumber evidence="4">6.2.1.26</ecNumber>
    </submittedName>
</protein>
<organism evidence="4">
    <name type="scientific">bioreactor metagenome</name>
    <dbReference type="NCBI Taxonomy" id="1076179"/>
    <lineage>
        <taxon>unclassified sequences</taxon>
        <taxon>metagenomes</taxon>
        <taxon>ecological metagenomes</taxon>
    </lineage>
</organism>
<comment type="caution">
    <text evidence="4">The sequence shown here is derived from an EMBL/GenBank/DDBJ whole genome shotgun (WGS) entry which is preliminary data.</text>
</comment>
<comment type="similarity">
    <text evidence="1">Belongs to the ATP-dependent AMP-binding enzyme family.</text>
</comment>
<dbReference type="GO" id="GO:0006631">
    <property type="term" value="P:fatty acid metabolic process"/>
    <property type="evidence" value="ECO:0007669"/>
    <property type="project" value="TreeGrafter"/>
</dbReference>
<dbReference type="Pfam" id="PF00501">
    <property type="entry name" value="AMP-binding"/>
    <property type="match status" value="1"/>
</dbReference>
<dbReference type="AlphaFoldDB" id="A0A644W2H7"/>
<accession>A0A644W2H7</accession>
<proteinExistence type="inferred from homology"/>
<dbReference type="GO" id="GO:0031956">
    <property type="term" value="F:medium-chain fatty acid-CoA ligase activity"/>
    <property type="evidence" value="ECO:0007669"/>
    <property type="project" value="TreeGrafter"/>
</dbReference>
<name>A0A644W2H7_9ZZZZ</name>
<dbReference type="InterPro" id="IPR000873">
    <property type="entry name" value="AMP-dep_synth/lig_dom"/>
</dbReference>
<dbReference type="PANTHER" id="PTHR43201">
    <property type="entry name" value="ACYL-COA SYNTHETASE"/>
    <property type="match status" value="1"/>
</dbReference>
<sequence length="484" mass="53559">MELTLIRKIKQQSSHRPAVITDAGKSYTYGQLLDGVYALSAVQEPRTLVFCLCSNTIGSLMGYLACLFAGAVPLLLDRKLDTDMLKALIRRYQPSGLWVPYEMVDGILSGYHAAAKREGYVFLITGNPRYSIHADLALLLTTSGSTGSPKLVRQSMKNITANAFSIAKYLKLDHSERPITTLPMHYTYGLSVIHSHLFAGGTLLLTDHSVMEQEFWDFFEAYGATSLAGVPATYDILNRVGFFERELTTLRYFTQAGGKLSLSMHQKCAAFAKQKRLRFYAMYGQTEATARMAYLPWQRSLEKCGSIGVPIPGGAFSLIDENENEIEIAGKTGELVYRGDNVTLGNAEGPADLAKGDERHGILHTGDLARKDEDGYYYIVGRLKRFLKMAGNRVNLDECEQMVKEAFPSADCACCGTDDRLMVFVTLDESKLDDVKRELSGKLRLPLSSIAAVHISEIPRSSAGKILYPELEAGNVNSRLMQHV</sequence>
<evidence type="ECO:0000256" key="1">
    <source>
        <dbReference type="ARBA" id="ARBA00006432"/>
    </source>
</evidence>
<dbReference type="SUPFAM" id="SSF56801">
    <property type="entry name" value="Acetyl-CoA synthetase-like"/>
    <property type="match status" value="1"/>
</dbReference>
<dbReference type="EMBL" id="VSSQ01000574">
    <property type="protein sequence ID" value="MPL97797.1"/>
    <property type="molecule type" value="Genomic_DNA"/>
</dbReference>
<reference evidence="4" key="1">
    <citation type="submission" date="2019-08" db="EMBL/GenBank/DDBJ databases">
        <authorList>
            <person name="Kucharzyk K."/>
            <person name="Murdoch R.W."/>
            <person name="Higgins S."/>
            <person name="Loffler F."/>
        </authorList>
    </citation>
    <scope>NUCLEOTIDE SEQUENCE</scope>
</reference>
<dbReference type="Gene3D" id="3.40.50.12780">
    <property type="entry name" value="N-terminal domain of ligase-like"/>
    <property type="match status" value="1"/>
</dbReference>
<dbReference type="GO" id="GO:0008756">
    <property type="term" value="F:o-succinylbenzoate-CoA ligase activity"/>
    <property type="evidence" value="ECO:0007669"/>
    <property type="project" value="UniProtKB-EC"/>
</dbReference>
<feature type="domain" description="AMP-dependent synthetase/ligase" evidence="3">
    <location>
        <begin position="11"/>
        <end position="345"/>
    </location>
</feature>
<dbReference type="PANTHER" id="PTHR43201:SF5">
    <property type="entry name" value="MEDIUM-CHAIN ACYL-COA LIGASE ACSF2, MITOCHONDRIAL"/>
    <property type="match status" value="1"/>
</dbReference>
<gene>
    <name evidence="4" type="primary">menE_9</name>
    <name evidence="4" type="ORF">SDC9_43992</name>
</gene>
<dbReference type="PROSITE" id="PS00455">
    <property type="entry name" value="AMP_BINDING"/>
    <property type="match status" value="1"/>
</dbReference>